<evidence type="ECO:0000256" key="1">
    <source>
        <dbReference type="SAM" id="MobiDB-lite"/>
    </source>
</evidence>
<feature type="region of interest" description="Disordered" evidence="1">
    <location>
        <begin position="1"/>
        <end position="66"/>
    </location>
</feature>
<accession>A0A930UXB6</accession>
<organism evidence="2">
    <name type="scientific">Gallibacterium anatis</name>
    <dbReference type="NCBI Taxonomy" id="750"/>
    <lineage>
        <taxon>Bacteria</taxon>
        <taxon>Pseudomonadati</taxon>
        <taxon>Pseudomonadota</taxon>
        <taxon>Gammaproteobacteria</taxon>
        <taxon>Pasteurellales</taxon>
        <taxon>Pasteurellaceae</taxon>
        <taxon>Gallibacterium</taxon>
    </lineage>
</organism>
<dbReference type="AlphaFoldDB" id="A0A930UXB6"/>
<gene>
    <name evidence="2" type="ORF">INT80_14530</name>
</gene>
<reference evidence="2" key="1">
    <citation type="submission" date="2020-11" db="EMBL/GenBank/DDBJ databases">
        <title>Gallibacterium anatis 1637, full genome, WGS.</title>
        <authorList>
            <person name="Laishevtcev A.I."/>
            <person name="Yakimova E.A."/>
            <person name="Petkovich D."/>
            <person name="Stepanova T.V."/>
            <person name="Kalendr R.S."/>
            <person name="Rubalsky E.O."/>
            <person name="Zulkarneev E.R."/>
            <person name="Aleshkin A.V."/>
        </authorList>
    </citation>
    <scope>NUCLEOTIDE SEQUENCE</scope>
    <source>
        <strain evidence="2">1637</strain>
    </source>
</reference>
<sequence>MTINPPKTNGEELTVEAKDEAGNPSQPNTVKADDSTPPAKPENLGVSDDGTRGVTFSGNGWNRAAP</sequence>
<evidence type="ECO:0008006" key="3">
    <source>
        <dbReference type="Google" id="ProtNLM"/>
    </source>
</evidence>
<comment type="caution">
    <text evidence="2">The sequence shown here is derived from an EMBL/GenBank/DDBJ whole genome shotgun (WGS) entry which is preliminary data.</text>
</comment>
<dbReference type="EMBL" id="JADION010000054">
    <property type="protein sequence ID" value="MBF4103110.1"/>
    <property type="molecule type" value="Genomic_DNA"/>
</dbReference>
<name>A0A930UXB6_9PAST</name>
<evidence type="ECO:0000313" key="2">
    <source>
        <dbReference type="EMBL" id="MBF4103110.1"/>
    </source>
</evidence>
<proteinExistence type="predicted"/>
<protein>
    <recommendedName>
        <fullName evidence="3">Bacterial Ig domain-containing protein</fullName>
    </recommendedName>
</protein>